<evidence type="ECO:0000313" key="1">
    <source>
        <dbReference type="EMBL" id="ROP45958.1"/>
    </source>
</evidence>
<proteinExistence type="predicted"/>
<accession>A0A3N1HTV4</accession>
<evidence type="ECO:0008006" key="3">
    <source>
        <dbReference type="Google" id="ProtNLM"/>
    </source>
</evidence>
<protein>
    <recommendedName>
        <fullName evidence="3">Parallel beta helix pectate lyase-like protein</fullName>
    </recommendedName>
</protein>
<gene>
    <name evidence="1" type="ORF">EDC03_0574</name>
</gene>
<dbReference type="SUPFAM" id="SSF51126">
    <property type="entry name" value="Pectin lyase-like"/>
    <property type="match status" value="1"/>
</dbReference>
<dbReference type="Proteomes" id="UP000276232">
    <property type="component" value="Unassembled WGS sequence"/>
</dbReference>
<reference evidence="1 2" key="1">
    <citation type="journal article" date="2015" name="Stand. Genomic Sci.">
        <title>Genomic Encyclopedia of Bacterial and Archaeal Type Strains, Phase III: the genomes of soil and plant-associated and newly described type strains.</title>
        <authorList>
            <person name="Whitman W.B."/>
            <person name="Woyke T."/>
            <person name="Klenk H.P."/>
            <person name="Zhou Y."/>
            <person name="Lilburn T.G."/>
            <person name="Beck B.J."/>
            <person name="De Vos P."/>
            <person name="Vandamme P."/>
            <person name="Eisen J.A."/>
            <person name="Garrity G."/>
            <person name="Hugenholtz P."/>
            <person name="Kyrpides N.C."/>
        </authorList>
    </citation>
    <scope>NUCLEOTIDE SEQUENCE [LARGE SCALE GENOMIC DNA]</scope>
    <source>
        <strain evidence="1 2">CECT 7306</strain>
    </source>
</reference>
<name>A0A3N1HTV4_9ACTN</name>
<comment type="caution">
    <text evidence="1">The sequence shown here is derived from an EMBL/GenBank/DDBJ whole genome shotgun (WGS) entry which is preliminary data.</text>
</comment>
<sequence length="349" mass="36321">MRDLRQLDRLLTGAIGRLTVASGGGRAARLAMVYGVDKPHDGLAGIPAGTAMVDHPNVTTLFIDEVPARPFVGVRFNVRVVVRCDVSSLGQPLFQACELRGSATAPTSDQALLDCTHALCKGVEVEDSLFRPQTPTMFTSGVLGHDFVIRRSVFEHCVDGFSSYNTNAGTTDYDVRVQVLGCIARLAAMWKVPTTRHADGVSHNDVLGQLQGGKGAVVRGCLVDGTPSSTVGDQDAVTPGAGRRCLSAVLISSLHPADGAVIDRNWLSNTKFGVEADGAADLTGTGTVTGNRLTNHVVPINLDATQRAGFTVSANVDGATGAAIGATYQGGGTSTTNGTYGATYGTLTY</sequence>
<dbReference type="RefSeq" id="WP_123378626.1">
    <property type="nucleotide sequence ID" value="NZ_RJKN01000001.1"/>
</dbReference>
<dbReference type="InParanoid" id="A0A3N1HTV4"/>
<evidence type="ECO:0000313" key="2">
    <source>
        <dbReference type="Proteomes" id="UP000276232"/>
    </source>
</evidence>
<dbReference type="InterPro" id="IPR011050">
    <property type="entry name" value="Pectin_lyase_fold/virulence"/>
</dbReference>
<dbReference type="AlphaFoldDB" id="A0A3N1HTV4"/>
<organism evidence="1 2">
    <name type="scientific">Pseudokineococcus lusitanus</name>
    <dbReference type="NCBI Taxonomy" id="763993"/>
    <lineage>
        <taxon>Bacteria</taxon>
        <taxon>Bacillati</taxon>
        <taxon>Actinomycetota</taxon>
        <taxon>Actinomycetes</taxon>
        <taxon>Kineosporiales</taxon>
        <taxon>Kineosporiaceae</taxon>
        <taxon>Pseudokineococcus</taxon>
    </lineage>
</organism>
<keyword evidence="2" id="KW-1185">Reference proteome</keyword>
<dbReference type="EMBL" id="RJKN01000001">
    <property type="protein sequence ID" value="ROP45958.1"/>
    <property type="molecule type" value="Genomic_DNA"/>
</dbReference>